<dbReference type="InterPro" id="IPR054126">
    <property type="entry name" value="CprB_TetR_C"/>
</dbReference>
<protein>
    <submittedName>
        <fullName evidence="6">DNA-binding transcriptional regulator, AcrR family</fullName>
    </submittedName>
</protein>
<name>A0A1H6LTU0_MYCRU</name>
<feature type="domain" description="HTH tetR-type" evidence="5">
    <location>
        <begin position="8"/>
        <end position="68"/>
    </location>
</feature>
<dbReference type="Pfam" id="PF21935">
    <property type="entry name" value="TetR_C_45"/>
    <property type="match status" value="1"/>
</dbReference>
<dbReference type="InterPro" id="IPR050109">
    <property type="entry name" value="HTH-type_TetR-like_transc_reg"/>
</dbReference>
<dbReference type="PRINTS" id="PR00455">
    <property type="entry name" value="HTHTETR"/>
</dbReference>
<evidence type="ECO:0000313" key="6">
    <source>
        <dbReference type="EMBL" id="SEH88445.1"/>
    </source>
</evidence>
<dbReference type="InterPro" id="IPR047923">
    <property type="entry name" value="ArpA-like"/>
</dbReference>
<dbReference type="InterPro" id="IPR009057">
    <property type="entry name" value="Homeodomain-like_sf"/>
</dbReference>
<dbReference type="InterPro" id="IPR036271">
    <property type="entry name" value="Tet_transcr_reg_TetR-rel_C_sf"/>
</dbReference>
<dbReference type="PROSITE" id="PS50977">
    <property type="entry name" value="HTH_TETR_2"/>
    <property type="match status" value="1"/>
</dbReference>
<evidence type="ECO:0000313" key="7">
    <source>
        <dbReference type="Proteomes" id="UP000182915"/>
    </source>
</evidence>
<dbReference type="GO" id="GO:0000976">
    <property type="term" value="F:transcription cis-regulatory region binding"/>
    <property type="evidence" value="ECO:0007669"/>
    <property type="project" value="TreeGrafter"/>
</dbReference>
<keyword evidence="3" id="KW-0804">Transcription</keyword>
<dbReference type="SUPFAM" id="SSF48498">
    <property type="entry name" value="Tetracyclin repressor-like, C-terminal domain"/>
    <property type="match status" value="1"/>
</dbReference>
<evidence type="ECO:0000256" key="3">
    <source>
        <dbReference type="ARBA" id="ARBA00023163"/>
    </source>
</evidence>
<accession>A0A1H6LTU0</accession>
<dbReference type="PANTHER" id="PTHR30055">
    <property type="entry name" value="HTH-TYPE TRANSCRIPTIONAL REGULATOR RUTR"/>
    <property type="match status" value="1"/>
</dbReference>
<evidence type="ECO:0000259" key="5">
    <source>
        <dbReference type="PROSITE" id="PS50977"/>
    </source>
</evidence>
<sequence>MVRQARSEATRKRIIISAVQLFTEIGYAAASLGDIIERAEMTKGALYYHFDSKEALATAIIEEGSEMMFGVFNRIRDSSAPAMERIIHGCFLVGDLLRTDMVARSGTHLLRAFGEYNDSAGRIYDRWIDEMSARVLEAMQEGDLRPGLDHRAVGETIVSAMLGAELLSNSTSSGADVLARLARIWEVLLPAVVTDDALGYFRQFLARESMRHTTEATDGDAAG</sequence>
<evidence type="ECO:0000256" key="2">
    <source>
        <dbReference type="ARBA" id="ARBA00023125"/>
    </source>
</evidence>
<dbReference type="OrthoDB" id="3237195at2"/>
<dbReference type="Gene3D" id="1.10.357.10">
    <property type="entry name" value="Tetracycline Repressor, domain 2"/>
    <property type="match status" value="1"/>
</dbReference>
<keyword evidence="2 4" id="KW-0238">DNA-binding</keyword>
<keyword evidence="7" id="KW-1185">Reference proteome</keyword>
<dbReference type="Pfam" id="PF00440">
    <property type="entry name" value="TetR_N"/>
    <property type="match status" value="1"/>
</dbReference>
<organism evidence="6 7">
    <name type="scientific">Mycolicibacterium rutilum</name>
    <name type="common">Mycobacterium rutilum</name>
    <dbReference type="NCBI Taxonomy" id="370526"/>
    <lineage>
        <taxon>Bacteria</taxon>
        <taxon>Bacillati</taxon>
        <taxon>Actinomycetota</taxon>
        <taxon>Actinomycetes</taxon>
        <taxon>Mycobacteriales</taxon>
        <taxon>Mycobacteriaceae</taxon>
        <taxon>Mycolicibacterium</taxon>
    </lineage>
</organism>
<dbReference type="PANTHER" id="PTHR30055:SF234">
    <property type="entry name" value="HTH-TYPE TRANSCRIPTIONAL REGULATOR BETI"/>
    <property type="match status" value="1"/>
</dbReference>
<evidence type="ECO:0000256" key="4">
    <source>
        <dbReference type="PROSITE-ProRule" id="PRU00335"/>
    </source>
</evidence>
<gene>
    <name evidence="6" type="ORF">SAMN04489835_5265</name>
</gene>
<dbReference type="GO" id="GO:0003700">
    <property type="term" value="F:DNA-binding transcription factor activity"/>
    <property type="evidence" value="ECO:0007669"/>
    <property type="project" value="TreeGrafter"/>
</dbReference>
<feature type="DNA-binding region" description="H-T-H motif" evidence="4">
    <location>
        <begin position="31"/>
        <end position="50"/>
    </location>
</feature>
<evidence type="ECO:0000256" key="1">
    <source>
        <dbReference type="ARBA" id="ARBA00023015"/>
    </source>
</evidence>
<reference evidence="7" key="1">
    <citation type="submission" date="2016-10" db="EMBL/GenBank/DDBJ databases">
        <authorList>
            <person name="Varghese N."/>
            <person name="Submissions S."/>
        </authorList>
    </citation>
    <scope>NUCLEOTIDE SEQUENCE [LARGE SCALE GENOMIC DNA]</scope>
    <source>
        <strain evidence="7">DSM 45405</strain>
    </source>
</reference>
<dbReference type="NCBIfam" id="NF041196">
    <property type="entry name" value="ScbR_bind_reg"/>
    <property type="match status" value="1"/>
</dbReference>
<dbReference type="EMBL" id="LT629971">
    <property type="protein sequence ID" value="SEH88445.1"/>
    <property type="molecule type" value="Genomic_DNA"/>
</dbReference>
<dbReference type="STRING" id="370526.SAMN04489835_5265"/>
<proteinExistence type="predicted"/>
<keyword evidence="1" id="KW-0805">Transcription regulation</keyword>
<dbReference type="SUPFAM" id="SSF46689">
    <property type="entry name" value="Homeodomain-like"/>
    <property type="match status" value="1"/>
</dbReference>
<dbReference type="RefSeq" id="WP_083409698.1">
    <property type="nucleotide sequence ID" value="NZ_LT629971.1"/>
</dbReference>
<dbReference type="AlphaFoldDB" id="A0A1H6LTU0"/>
<dbReference type="InterPro" id="IPR001647">
    <property type="entry name" value="HTH_TetR"/>
</dbReference>
<dbReference type="Proteomes" id="UP000182915">
    <property type="component" value="Chromosome I"/>
</dbReference>